<name>A0AAV1Y3F2_LUPLU</name>
<dbReference type="EMBL" id="CAXHTB010000021">
    <property type="protein sequence ID" value="CAL0328433.1"/>
    <property type="molecule type" value="Genomic_DNA"/>
</dbReference>
<gene>
    <name evidence="1" type="ORF">LLUT_LOCUS29493</name>
</gene>
<keyword evidence="2" id="KW-1185">Reference proteome</keyword>
<evidence type="ECO:0000313" key="1">
    <source>
        <dbReference type="EMBL" id="CAL0328433.1"/>
    </source>
</evidence>
<evidence type="ECO:0000313" key="2">
    <source>
        <dbReference type="Proteomes" id="UP001497480"/>
    </source>
</evidence>
<dbReference type="Proteomes" id="UP001497480">
    <property type="component" value="Unassembled WGS sequence"/>
</dbReference>
<protein>
    <submittedName>
        <fullName evidence="1">Uncharacterized protein</fullName>
    </submittedName>
</protein>
<accession>A0AAV1Y3F2</accession>
<sequence>MLGPTLSHLQTGMLLVGPDLTSTRNVKECSPPLRPSLNTLDGPRPSLLRSVDSLRGFRDSFLGIALFHITSQRGNIPITTTIVNSPWTVHDQATYGLTISFRDSTQRRDRNSIPSYGTQKPLFEPYRAKVGPDSAYFGNFLKLLQIVGFDTLIFNIVQASLVQTTNQRTKNNNKWHWEPSDIVPGKVYTMNIFNLVAEEFKDVWSCEHKKLKKKGNLTTYENEYFQIGVDILQKGFERISITEEASNGKHKKTIMLVQAIIELKSYKIQIS</sequence>
<reference evidence="1 2" key="1">
    <citation type="submission" date="2024-03" db="EMBL/GenBank/DDBJ databases">
        <authorList>
            <person name="Martinez-Hernandez J."/>
        </authorList>
    </citation>
    <scope>NUCLEOTIDE SEQUENCE [LARGE SCALE GENOMIC DNA]</scope>
</reference>
<organism evidence="1 2">
    <name type="scientific">Lupinus luteus</name>
    <name type="common">European yellow lupine</name>
    <dbReference type="NCBI Taxonomy" id="3873"/>
    <lineage>
        <taxon>Eukaryota</taxon>
        <taxon>Viridiplantae</taxon>
        <taxon>Streptophyta</taxon>
        <taxon>Embryophyta</taxon>
        <taxon>Tracheophyta</taxon>
        <taxon>Spermatophyta</taxon>
        <taxon>Magnoliopsida</taxon>
        <taxon>eudicotyledons</taxon>
        <taxon>Gunneridae</taxon>
        <taxon>Pentapetalae</taxon>
        <taxon>rosids</taxon>
        <taxon>fabids</taxon>
        <taxon>Fabales</taxon>
        <taxon>Fabaceae</taxon>
        <taxon>Papilionoideae</taxon>
        <taxon>50 kb inversion clade</taxon>
        <taxon>genistoids sensu lato</taxon>
        <taxon>core genistoids</taxon>
        <taxon>Genisteae</taxon>
        <taxon>Lupinus</taxon>
    </lineage>
</organism>
<comment type="caution">
    <text evidence="1">The sequence shown here is derived from an EMBL/GenBank/DDBJ whole genome shotgun (WGS) entry which is preliminary data.</text>
</comment>
<proteinExistence type="predicted"/>
<dbReference type="AlphaFoldDB" id="A0AAV1Y3F2"/>